<name>K1T1B5_9ZZZZ</name>
<dbReference type="PROSITE" id="PS51257">
    <property type="entry name" value="PROKAR_LIPOPROTEIN"/>
    <property type="match status" value="1"/>
</dbReference>
<organism evidence="4">
    <name type="scientific">human gut metagenome</name>
    <dbReference type="NCBI Taxonomy" id="408170"/>
    <lineage>
        <taxon>unclassified sequences</taxon>
        <taxon>metagenomes</taxon>
        <taxon>organismal metagenomes</taxon>
    </lineage>
</organism>
<feature type="compositionally biased region" description="Basic and acidic residues" evidence="2">
    <location>
        <begin position="108"/>
        <end position="121"/>
    </location>
</feature>
<evidence type="ECO:0000259" key="3">
    <source>
        <dbReference type="Pfam" id="PF16378"/>
    </source>
</evidence>
<evidence type="ECO:0000313" key="4">
    <source>
        <dbReference type="EMBL" id="EKC59875.1"/>
    </source>
</evidence>
<sequence>MKKILSVLYIATLLFASCSDEYDDSALTGRVDNLENRVAKLEELCKQMNTNISSLQTIVTALQKNDYVTNVTPIMQNGKEVGYTITFSKSNPITIYHGKDGQNGTDGEDGKPGVDGEDGKNGHTPVIGVKQDTDGSYYWTLDGDWLTDDSGNKIKAEGTDGKDGTDGSNGEDGNDGQDGKPGMDGKDGI</sequence>
<feature type="non-terminal residue" evidence="4">
    <location>
        <position position="189"/>
    </location>
</feature>
<feature type="coiled-coil region" evidence="1">
    <location>
        <begin position="24"/>
        <end position="58"/>
    </location>
</feature>
<feature type="compositionally biased region" description="Basic and acidic residues" evidence="2">
    <location>
        <begin position="177"/>
        <end position="189"/>
    </location>
</feature>
<dbReference type="InterPro" id="IPR032149">
    <property type="entry name" value="DUF4988"/>
</dbReference>
<keyword evidence="1" id="KW-0175">Coiled coil</keyword>
<feature type="compositionally biased region" description="Basic and acidic residues" evidence="2">
    <location>
        <begin position="150"/>
        <end position="165"/>
    </location>
</feature>
<evidence type="ECO:0000256" key="2">
    <source>
        <dbReference type="SAM" id="MobiDB-lite"/>
    </source>
</evidence>
<dbReference type="AlphaFoldDB" id="K1T1B5"/>
<dbReference type="Gene3D" id="1.20.5.320">
    <property type="entry name" value="6-Phosphogluconate Dehydrogenase, domain 3"/>
    <property type="match status" value="1"/>
</dbReference>
<reference evidence="4" key="1">
    <citation type="journal article" date="2013" name="Environ. Microbiol.">
        <title>Microbiota from the distal guts of lean and obese adolescents exhibit partial functional redundancy besides clear differences in community structure.</title>
        <authorList>
            <person name="Ferrer M."/>
            <person name="Ruiz A."/>
            <person name="Lanza F."/>
            <person name="Haange S.B."/>
            <person name="Oberbach A."/>
            <person name="Till H."/>
            <person name="Bargiela R."/>
            <person name="Campoy C."/>
            <person name="Segura M.T."/>
            <person name="Richter M."/>
            <person name="von Bergen M."/>
            <person name="Seifert J."/>
            <person name="Suarez A."/>
        </authorList>
    </citation>
    <scope>NUCLEOTIDE SEQUENCE</scope>
</reference>
<dbReference type="EMBL" id="AJWZ01006407">
    <property type="protein sequence ID" value="EKC59875.1"/>
    <property type="molecule type" value="Genomic_DNA"/>
</dbReference>
<evidence type="ECO:0000256" key="1">
    <source>
        <dbReference type="SAM" id="Coils"/>
    </source>
</evidence>
<dbReference type="Pfam" id="PF16378">
    <property type="entry name" value="DUF4988"/>
    <property type="match status" value="1"/>
</dbReference>
<proteinExistence type="predicted"/>
<gene>
    <name evidence="4" type="ORF">OBE_09257</name>
</gene>
<accession>K1T1B5</accession>
<comment type="caution">
    <text evidence="4">The sequence shown here is derived from an EMBL/GenBank/DDBJ whole genome shotgun (WGS) entry which is preliminary data.</text>
</comment>
<protein>
    <recommendedName>
        <fullName evidence="3">DUF4988 domain-containing protein</fullName>
    </recommendedName>
</protein>
<feature type="region of interest" description="Disordered" evidence="2">
    <location>
        <begin position="96"/>
        <end position="189"/>
    </location>
</feature>
<feature type="domain" description="DUF4988" evidence="3">
    <location>
        <begin position="28"/>
        <end position="106"/>
    </location>
</feature>